<evidence type="ECO:0000256" key="9">
    <source>
        <dbReference type="ARBA" id="ARBA00022989"/>
    </source>
</evidence>
<dbReference type="Gene3D" id="3.40.190.10">
    <property type="entry name" value="Periplasmic binding protein-like II"/>
    <property type="match status" value="2"/>
</dbReference>
<dbReference type="NCBIfam" id="TIGR00229">
    <property type="entry name" value="sensory_box"/>
    <property type="match status" value="1"/>
</dbReference>
<evidence type="ECO:0000256" key="1">
    <source>
        <dbReference type="ARBA" id="ARBA00000085"/>
    </source>
</evidence>
<evidence type="ECO:0000259" key="17">
    <source>
        <dbReference type="PROSITE" id="PS50110"/>
    </source>
</evidence>
<dbReference type="CDD" id="cd17546">
    <property type="entry name" value="REC_hyHK_CKI1_RcsC-like"/>
    <property type="match status" value="2"/>
</dbReference>
<sequence length="1754" mass="196881">MWSYGKFICQILLLSLLFVIAEKGYAQNSEQTLQLTQEQLQQIEKHDNLRQQAFSLDELQRLSGELKYIDEVLTSSVLSYIFSGDEKWLIRYQQNEPKLTQLIERLLDLQVIEDRALIEIIEKTNEQLVAIELEAIALSENDQRQAAMELINGEPYHQLKDEYMNTLSAFIEAIGQRAQYANNNFDSSQLILSLQESTWLENNEVTIGIEHWPPILFMDENGTPKGLAGEIIKKIITKADIRVKFVTGTWQELFEQFKRGEIDVLPHVYLLEERKEFGRFTTAYFLVRELFYVKKDNNKLQTNADLTNATIAISEGYTTIDKISDLYPAINIVKTANLAESVELVLSGKVDALLDAKVVVDDIIAKQGIEGLREIDEDVIYPSSLHILTHIDLPHLHDVMQKGIDSVNISDIVMTRNNWLSIGNNQSPTTADTNAGQMLWWSFGLLLLLLVVGSIISSLVLKANDKELANKFNSSRFRRGVLGGLLVLSNVLIFTAFLVTKHAENQSLQSLQYNLHTLLTTTHQRLMVWVEYELNNLSGLSKDQRLVELTEELLLLPTDQQSLVNSPLQKQIRQRIRYQEGENLGTGFFIISPDNISLASSRDENIGSVNLIYQHYPELLNRVKQGESVFVPPMRSDVMIGEQTPENAEDQTPPTMFFAVPIKNNRNRVIAILTKRVDFDGAFSFILSAGFIGKSGETYALDQSGTLLSNVRFENDLKAIGLLKQGQKASLNLRVAAPPENLLNKKTPTSASPNWPLTEMAKQIALKKSGENLAGYRDYRGVEVVGNWQWNETLHMGLAAEVDAAESFALINTFKNTVWAVVIIALVLIFGSTLFTLRVGTRATKTLARSQAELEQKVAMRTSQLQVNMERTQSIINNASDGIIVVDDYGQITEFSPASEAIFGYTSDQALTMNIYQLMNVPFHHKYLDERKNDASDNRIFELIGICHDQTLIDIEVGVSESLIDNDHFYTAFVRNTTTRKEAERELQKAKAKAEEATQAKSDFLANMSHEIRTPMNAIIGMSYLALQTELSQKQADYINKIHSSAEALLGIINDILDFSKIEAGKLSIEHIPFDLNETIDHLVQITSHKSQQKELELLIDIDPQLPTHLIGDPLRLGQILINLTNNSLKFTERGEIIVKARLKKQRDKMALIEFSVKDSGIGMTEAQVQGLFQSFTQADASTTRKYGGTGLGLTISKTLTEMMGGDIWVESEYGKGSTFFFTTKFPISDIAQNKILASPEALANLPVLIVDDSKPSRQILSTLAMSLKFKPDCVSSGKEALEKLVTAQKNKAPYAIVLADWKMPEMDGIELCRAIEDNKQIIDKPKVIIITAYDKDDMLEQAHNVHLDGSLTKPINASTLLDSIMVVMGSEEYHTTRKSAAPVKNHVTQNLAGAKVLLVEDNEINQQIALELLAMAQIEVDTAWNGQEAVDKIKQHNYDAVLMDVQMPIMDGYTATKLIRQMPGYQSLAIIAMTANAMEGDREKCIEVGMNDHVPKPIDPKQVFKTLDMWIDTTNLPKQVQPPEALIENSEEDAFDLAEFDVAGALNRMGNNKKLYKKTLERVADSQKHAIEKTKSALSDKDIKQAILNIHTLRGVAANIGANFLLPSAEALELTLNKHLDAPETLEHEEVSRLINECQQHHERMISTINSWLVSVDANRTAENQPQNNMDDADLIAQLIIIKEKLENYDSSANDDFEELFNFAHEPAIKIKLDNIYSLTSQYEFDSAGEQLDELLNKLSPESAIKSHRLGCR</sequence>
<dbReference type="SUPFAM" id="SSF47384">
    <property type="entry name" value="Homodimeric domain of signal transducing histidine kinase"/>
    <property type="match status" value="1"/>
</dbReference>
<dbReference type="Pfam" id="PF00989">
    <property type="entry name" value="PAS"/>
    <property type="match status" value="1"/>
</dbReference>
<dbReference type="SUPFAM" id="SSF53850">
    <property type="entry name" value="Periplasmic binding protein-like II"/>
    <property type="match status" value="1"/>
</dbReference>
<dbReference type="InterPro" id="IPR001638">
    <property type="entry name" value="Solute-binding_3/MltF_N"/>
</dbReference>
<dbReference type="InterPro" id="IPR005467">
    <property type="entry name" value="His_kinase_dom"/>
</dbReference>
<dbReference type="InterPro" id="IPR011006">
    <property type="entry name" value="CheY-like_superfamily"/>
</dbReference>
<dbReference type="Pfam" id="PF02518">
    <property type="entry name" value="HATPase_c"/>
    <property type="match status" value="1"/>
</dbReference>
<dbReference type="EMBL" id="BSSV01000001">
    <property type="protein sequence ID" value="GLX84295.1"/>
    <property type="molecule type" value="Genomic_DNA"/>
</dbReference>
<dbReference type="InterPro" id="IPR000014">
    <property type="entry name" value="PAS"/>
</dbReference>
<keyword evidence="10" id="KW-0902">Two-component regulatory system</keyword>
<dbReference type="SUPFAM" id="SSF52172">
    <property type="entry name" value="CheY-like"/>
    <property type="match status" value="2"/>
</dbReference>
<dbReference type="CDD" id="cd00082">
    <property type="entry name" value="HisKA"/>
    <property type="match status" value="1"/>
</dbReference>
<keyword evidence="7" id="KW-0547">Nucleotide-binding</keyword>
<dbReference type="Gene3D" id="3.30.565.10">
    <property type="entry name" value="Histidine kinase-like ATPase, C-terminal domain"/>
    <property type="match status" value="1"/>
</dbReference>
<evidence type="ECO:0000256" key="4">
    <source>
        <dbReference type="ARBA" id="ARBA00022475"/>
    </source>
</evidence>
<dbReference type="Gene3D" id="1.20.120.160">
    <property type="entry name" value="HPT domain"/>
    <property type="match status" value="1"/>
</dbReference>
<dbReference type="PROSITE" id="PS50112">
    <property type="entry name" value="PAS"/>
    <property type="match status" value="1"/>
</dbReference>
<dbReference type="PANTHER" id="PTHR45339:SF1">
    <property type="entry name" value="HYBRID SIGNAL TRANSDUCTION HISTIDINE KINASE J"/>
    <property type="match status" value="1"/>
</dbReference>
<feature type="domain" description="PAS" evidence="18">
    <location>
        <begin position="868"/>
        <end position="920"/>
    </location>
</feature>
<name>A0ABQ6HC23_9GAMM</name>
<evidence type="ECO:0000256" key="11">
    <source>
        <dbReference type="ARBA" id="ARBA00023136"/>
    </source>
</evidence>
<evidence type="ECO:0000256" key="5">
    <source>
        <dbReference type="ARBA" id="ARBA00022553"/>
    </source>
</evidence>
<keyword evidence="4" id="KW-1003">Cell membrane</keyword>
<evidence type="ECO:0000256" key="14">
    <source>
        <dbReference type="SAM" id="Coils"/>
    </source>
</evidence>
<evidence type="ECO:0000313" key="20">
    <source>
        <dbReference type="EMBL" id="GLX84295.1"/>
    </source>
</evidence>
<feature type="domain" description="Histidine kinase" evidence="16">
    <location>
        <begin position="1007"/>
        <end position="1228"/>
    </location>
</feature>
<evidence type="ECO:0000259" key="18">
    <source>
        <dbReference type="PROSITE" id="PS50112"/>
    </source>
</evidence>
<dbReference type="Gene3D" id="1.10.287.130">
    <property type="match status" value="1"/>
</dbReference>
<comment type="caution">
    <text evidence="20">The sequence shown here is derived from an EMBL/GenBank/DDBJ whole genome shotgun (WGS) entry which is preliminary data.</text>
</comment>
<keyword evidence="21" id="KW-1185">Reference proteome</keyword>
<dbReference type="PROSITE" id="PS50894">
    <property type="entry name" value="HPT"/>
    <property type="match status" value="1"/>
</dbReference>
<dbReference type="PANTHER" id="PTHR45339">
    <property type="entry name" value="HYBRID SIGNAL TRANSDUCTION HISTIDINE KINASE J"/>
    <property type="match status" value="1"/>
</dbReference>
<dbReference type="PROSITE" id="PS50110">
    <property type="entry name" value="RESPONSE_REGULATORY"/>
    <property type="match status" value="2"/>
</dbReference>
<dbReference type="PRINTS" id="PR00344">
    <property type="entry name" value="BCTRLSENSOR"/>
</dbReference>
<feature type="modified residue" description="Phosphohistidine" evidence="12">
    <location>
        <position position="1592"/>
    </location>
</feature>
<dbReference type="SUPFAM" id="SSF55874">
    <property type="entry name" value="ATPase domain of HSP90 chaperone/DNA topoisomerase II/histidine kinase"/>
    <property type="match status" value="1"/>
</dbReference>
<evidence type="ECO:0000256" key="13">
    <source>
        <dbReference type="PROSITE-ProRule" id="PRU00169"/>
    </source>
</evidence>
<dbReference type="InterPro" id="IPR008207">
    <property type="entry name" value="Sig_transdc_His_kin_Hpt_dom"/>
</dbReference>
<evidence type="ECO:0000256" key="12">
    <source>
        <dbReference type="PROSITE-ProRule" id="PRU00110"/>
    </source>
</evidence>
<dbReference type="InterPro" id="IPR036641">
    <property type="entry name" value="HPT_dom_sf"/>
</dbReference>
<feature type="transmembrane region" description="Helical" evidence="15">
    <location>
        <begin position="438"/>
        <end position="461"/>
    </location>
</feature>
<dbReference type="SMART" id="SM00448">
    <property type="entry name" value="REC"/>
    <property type="match status" value="2"/>
</dbReference>
<dbReference type="RefSeq" id="WP_284295843.1">
    <property type="nucleotide sequence ID" value="NZ_BSSV01000001.1"/>
</dbReference>
<keyword evidence="9 15" id="KW-1133">Transmembrane helix</keyword>
<feature type="transmembrane region" description="Helical" evidence="15">
    <location>
        <begin position="481"/>
        <end position="499"/>
    </location>
</feature>
<evidence type="ECO:0000259" key="19">
    <source>
        <dbReference type="PROSITE" id="PS50894"/>
    </source>
</evidence>
<dbReference type="InterPro" id="IPR001789">
    <property type="entry name" value="Sig_transdc_resp-reg_receiver"/>
</dbReference>
<keyword evidence="14" id="KW-0175">Coiled coil</keyword>
<dbReference type="InterPro" id="IPR003594">
    <property type="entry name" value="HATPase_dom"/>
</dbReference>
<evidence type="ECO:0000256" key="15">
    <source>
        <dbReference type="SAM" id="Phobius"/>
    </source>
</evidence>
<comment type="subcellular location">
    <subcellularLocation>
        <location evidence="2">Cell membrane</location>
        <topology evidence="2">Multi-pass membrane protein</topology>
    </subcellularLocation>
</comment>
<dbReference type="Gene3D" id="3.40.50.2300">
    <property type="match status" value="2"/>
</dbReference>
<dbReference type="SMART" id="SM00387">
    <property type="entry name" value="HATPase_c"/>
    <property type="match status" value="1"/>
</dbReference>
<feature type="domain" description="Response regulatory" evidence="17">
    <location>
        <begin position="1396"/>
        <end position="1512"/>
    </location>
</feature>
<dbReference type="SMART" id="SM00091">
    <property type="entry name" value="PAS"/>
    <property type="match status" value="1"/>
</dbReference>
<dbReference type="InterPro" id="IPR036097">
    <property type="entry name" value="HisK_dim/P_sf"/>
</dbReference>
<evidence type="ECO:0000313" key="21">
    <source>
        <dbReference type="Proteomes" id="UP001157134"/>
    </source>
</evidence>
<evidence type="ECO:0000256" key="2">
    <source>
        <dbReference type="ARBA" id="ARBA00004651"/>
    </source>
</evidence>
<evidence type="ECO:0000256" key="6">
    <source>
        <dbReference type="ARBA" id="ARBA00022692"/>
    </source>
</evidence>
<proteinExistence type="predicted"/>
<dbReference type="Pfam" id="PF00497">
    <property type="entry name" value="SBP_bac_3"/>
    <property type="match status" value="1"/>
</dbReference>
<dbReference type="CDD" id="cd00130">
    <property type="entry name" value="PAS"/>
    <property type="match status" value="1"/>
</dbReference>
<feature type="transmembrane region" description="Helical" evidence="15">
    <location>
        <begin position="818"/>
        <end position="837"/>
    </location>
</feature>
<gene>
    <name evidence="20" type="ORF">tloyanaT_05470</name>
</gene>
<protein>
    <recommendedName>
        <fullName evidence="3">histidine kinase</fullName>
        <ecNumber evidence="3">2.7.13.3</ecNumber>
    </recommendedName>
</protein>
<dbReference type="Gene3D" id="3.30.450.20">
    <property type="entry name" value="PAS domain"/>
    <property type="match status" value="1"/>
</dbReference>
<evidence type="ECO:0000256" key="8">
    <source>
        <dbReference type="ARBA" id="ARBA00022840"/>
    </source>
</evidence>
<keyword evidence="6 15" id="KW-0812">Transmembrane</keyword>
<feature type="domain" description="HPt" evidence="19">
    <location>
        <begin position="1553"/>
        <end position="1653"/>
    </location>
</feature>
<evidence type="ECO:0000256" key="7">
    <source>
        <dbReference type="ARBA" id="ARBA00022741"/>
    </source>
</evidence>
<dbReference type="EC" id="2.7.13.3" evidence="3"/>
<dbReference type="SMART" id="SM00388">
    <property type="entry name" value="HisKA"/>
    <property type="match status" value="1"/>
</dbReference>
<dbReference type="Pfam" id="PF00072">
    <property type="entry name" value="Response_reg"/>
    <property type="match status" value="2"/>
</dbReference>
<evidence type="ECO:0000256" key="3">
    <source>
        <dbReference type="ARBA" id="ARBA00012438"/>
    </source>
</evidence>
<dbReference type="Proteomes" id="UP001157134">
    <property type="component" value="Unassembled WGS sequence"/>
</dbReference>
<evidence type="ECO:0000256" key="10">
    <source>
        <dbReference type="ARBA" id="ARBA00023012"/>
    </source>
</evidence>
<accession>A0ABQ6HC23</accession>
<feature type="coiled-coil region" evidence="14">
    <location>
        <begin position="973"/>
        <end position="1007"/>
    </location>
</feature>
<dbReference type="Pfam" id="PF00512">
    <property type="entry name" value="HisKA"/>
    <property type="match status" value="1"/>
</dbReference>
<dbReference type="SUPFAM" id="SSF47226">
    <property type="entry name" value="Histidine-containing phosphotransfer domain, HPT domain"/>
    <property type="match status" value="1"/>
</dbReference>
<dbReference type="SUPFAM" id="SSF55785">
    <property type="entry name" value="PYP-like sensor domain (PAS domain)"/>
    <property type="match status" value="1"/>
</dbReference>
<reference evidence="20 21" key="1">
    <citation type="submission" date="2023-03" db="EMBL/GenBank/DDBJ databases">
        <title>Thalassotalea loyana LMG 22536T draft genome sequence.</title>
        <authorList>
            <person name="Sawabe T."/>
        </authorList>
    </citation>
    <scope>NUCLEOTIDE SEQUENCE [LARGE SCALE GENOMIC DNA]</scope>
    <source>
        <strain evidence="20 21">LMG 22536</strain>
    </source>
</reference>
<dbReference type="InterPro" id="IPR004358">
    <property type="entry name" value="Sig_transdc_His_kin-like_C"/>
</dbReference>
<comment type="catalytic activity">
    <reaction evidence="1">
        <text>ATP + protein L-histidine = ADP + protein N-phospho-L-histidine.</text>
        <dbReference type="EC" id="2.7.13.3"/>
    </reaction>
</comment>
<keyword evidence="8" id="KW-0067">ATP-binding</keyword>
<dbReference type="InterPro" id="IPR035965">
    <property type="entry name" value="PAS-like_dom_sf"/>
</dbReference>
<evidence type="ECO:0000259" key="16">
    <source>
        <dbReference type="PROSITE" id="PS50109"/>
    </source>
</evidence>
<keyword evidence="5 13" id="KW-0597">Phosphoprotein</keyword>
<dbReference type="PROSITE" id="PS50109">
    <property type="entry name" value="HIS_KIN"/>
    <property type="match status" value="1"/>
</dbReference>
<keyword evidence="11 15" id="KW-0472">Membrane</keyword>
<feature type="modified residue" description="4-aspartylphosphate" evidence="13">
    <location>
        <position position="1301"/>
    </location>
</feature>
<dbReference type="SMART" id="SM00062">
    <property type="entry name" value="PBPb"/>
    <property type="match status" value="1"/>
</dbReference>
<feature type="domain" description="Response regulatory" evidence="17">
    <location>
        <begin position="1247"/>
        <end position="1369"/>
    </location>
</feature>
<dbReference type="CDD" id="cd01007">
    <property type="entry name" value="PBP2_BvgS_HisK_like"/>
    <property type="match status" value="1"/>
</dbReference>
<dbReference type="InterPro" id="IPR036890">
    <property type="entry name" value="HATPase_C_sf"/>
</dbReference>
<dbReference type="InterPro" id="IPR013767">
    <property type="entry name" value="PAS_fold"/>
</dbReference>
<organism evidence="20 21">
    <name type="scientific">Thalassotalea loyana</name>
    <dbReference type="NCBI Taxonomy" id="280483"/>
    <lineage>
        <taxon>Bacteria</taxon>
        <taxon>Pseudomonadati</taxon>
        <taxon>Pseudomonadota</taxon>
        <taxon>Gammaproteobacteria</taxon>
        <taxon>Alteromonadales</taxon>
        <taxon>Colwelliaceae</taxon>
        <taxon>Thalassotalea</taxon>
    </lineage>
</organism>
<dbReference type="CDD" id="cd16922">
    <property type="entry name" value="HATPase_EvgS-ArcB-TorS-like"/>
    <property type="match status" value="1"/>
</dbReference>
<dbReference type="Pfam" id="PF01627">
    <property type="entry name" value="Hpt"/>
    <property type="match status" value="1"/>
</dbReference>
<dbReference type="InterPro" id="IPR003661">
    <property type="entry name" value="HisK_dim/P_dom"/>
</dbReference>
<feature type="modified residue" description="4-aspartylphosphate" evidence="13">
    <location>
        <position position="1445"/>
    </location>
</feature>